<comment type="similarity">
    <text evidence="7 8">Belongs to the PINc/VapC protein family.</text>
</comment>
<evidence type="ECO:0000313" key="11">
    <source>
        <dbReference type="Proteomes" id="UP000295525"/>
    </source>
</evidence>
<dbReference type="HAMAP" id="MF_00265">
    <property type="entry name" value="VapC_Nob1"/>
    <property type="match status" value="1"/>
</dbReference>
<gene>
    <name evidence="8" type="primary">vapC</name>
    <name evidence="10" type="ORF">EDC26_10881</name>
</gene>
<dbReference type="RefSeq" id="WP_132582886.1">
    <property type="nucleotide sequence ID" value="NZ_SMAJ01000008.1"/>
</dbReference>
<dbReference type="EC" id="3.1.-.-" evidence="8"/>
<comment type="cofactor">
    <cofactor evidence="1 8">
        <name>Mg(2+)</name>
        <dbReference type="ChEBI" id="CHEBI:18420"/>
    </cofactor>
</comment>
<dbReference type="AlphaFoldDB" id="A0A4R3M555"/>
<evidence type="ECO:0000256" key="1">
    <source>
        <dbReference type="ARBA" id="ARBA00001946"/>
    </source>
</evidence>
<dbReference type="InterPro" id="IPR002716">
    <property type="entry name" value="PIN_dom"/>
</dbReference>
<keyword evidence="5 8" id="KW-0378">Hydrolase</keyword>
<reference evidence="10 11" key="1">
    <citation type="submission" date="2019-03" db="EMBL/GenBank/DDBJ databases">
        <title>Genomic Encyclopedia of Type Strains, Phase IV (KMG-IV): sequencing the most valuable type-strain genomes for metagenomic binning, comparative biology and taxonomic classification.</title>
        <authorList>
            <person name="Goeker M."/>
        </authorList>
    </citation>
    <scope>NUCLEOTIDE SEQUENCE [LARGE SCALE GENOMIC DNA]</scope>
    <source>
        <strain evidence="10 11">DSM 24591</strain>
    </source>
</reference>
<name>A0A4R3M555_9BURK</name>
<sequence>MSYLLDTNVLSELRRKAPNPAVLQWFTHRPASTLYLSVLTLGEIRKGVEAISKVDRRQLLVDWLETELSAFFIGRILSVDVAVADRWGRLVAAAGRPLPAIDSLLAATALEHDLVLVTRNTKDFESLGVSLINPWDTSPG</sequence>
<dbReference type="InterPro" id="IPR029060">
    <property type="entry name" value="PIN-like_dom_sf"/>
</dbReference>
<dbReference type="CDD" id="cd18746">
    <property type="entry name" value="PIN_VapC4-5_FitB-like"/>
    <property type="match status" value="1"/>
</dbReference>
<dbReference type="PANTHER" id="PTHR33653:SF1">
    <property type="entry name" value="RIBONUCLEASE VAPC2"/>
    <property type="match status" value="1"/>
</dbReference>
<dbReference type="GO" id="GO:0000287">
    <property type="term" value="F:magnesium ion binding"/>
    <property type="evidence" value="ECO:0007669"/>
    <property type="project" value="UniProtKB-UniRule"/>
</dbReference>
<dbReference type="GO" id="GO:0016787">
    <property type="term" value="F:hydrolase activity"/>
    <property type="evidence" value="ECO:0007669"/>
    <property type="project" value="UniProtKB-KW"/>
</dbReference>
<evidence type="ECO:0000313" key="10">
    <source>
        <dbReference type="EMBL" id="TCT06345.1"/>
    </source>
</evidence>
<keyword evidence="4 8" id="KW-0479">Metal-binding</keyword>
<evidence type="ECO:0000259" key="9">
    <source>
        <dbReference type="Pfam" id="PF01850"/>
    </source>
</evidence>
<dbReference type="Gene3D" id="3.40.50.1010">
    <property type="entry name" value="5'-nuclease"/>
    <property type="match status" value="1"/>
</dbReference>
<evidence type="ECO:0000256" key="2">
    <source>
        <dbReference type="ARBA" id="ARBA00022649"/>
    </source>
</evidence>
<evidence type="ECO:0000256" key="3">
    <source>
        <dbReference type="ARBA" id="ARBA00022722"/>
    </source>
</evidence>
<dbReference type="Pfam" id="PF01850">
    <property type="entry name" value="PIN"/>
    <property type="match status" value="1"/>
</dbReference>
<dbReference type="GO" id="GO:0004540">
    <property type="term" value="F:RNA nuclease activity"/>
    <property type="evidence" value="ECO:0007669"/>
    <property type="project" value="InterPro"/>
</dbReference>
<proteinExistence type="inferred from homology"/>
<accession>A0A4R3M555</accession>
<keyword evidence="8" id="KW-0800">Toxin</keyword>
<keyword evidence="2 8" id="KW-1277">Toxin-antitoxin system</keyword>
<evidence type="ECO:0000256" key="8">
    <source>
        <dbReference type="HAMAP-Rule" id="MF_00265"/>
    </source>
</evidence>
<comment type="function">
    <text evidence="8">Toxic component of a toxin-antitoxin (TA) system. An RNase.</text>
</comment>
<keyword evidence="11" id="KW-1185">Reference proteome</keyword>
<dbReference type="EMBL" id="SMAJ01000008">
    <property type="protein sequence ID" value="TCT06345.1"/>
    <property type="molecule type" value="Genomic_DNA"/>
</dbReference>
<evidence type="ECO:0000256" key="7">
    <source>
        <dbReference type="ARBA" id="ARBA00038093"/>
    </source>
</evidence>
<dbReference type="OrthoDB" id="9804823at2"/>
<keyword evidence="3 8" id="KW-0540">Nuclease</keyword>
<evidence type="ECO:0000256" key="5">
    <source>
        <dbReference type="ARBA" id="ARBA00022801"/>
    </source>
</evidence>
<dbReference type="InterPro" id="IPR050556">
    <property type="entry name" value="Type_II_TA_system_RNase"/>
</dbReference>
<dbReference type="PANTHER" id="PTHR33653">
    <property type="entry name" value="RIBONUCLEASE VAPC2"/>
    <property type="match status" value="1"/>
</dbReference>
<dbReference type="GO" id="GO:0090729">
    <property type="term" value="F:toxin activity"/>
    <property type="evidence" value="ECO:0007669"/>
    <property type="project" value="UniProtKB-KW"/>
</dbReference>
<feature type="domain" description="PIN" evidence="9">
    <location>
        <begin position="3"/>
        <end position="125"/>
    </location>
</feature>
<dbReference type="InterPro" id="IPR022907">
    <property type="entry name" value="VapC_family"/>
</dbReference>
<comment type="caution">
    <text evidence="10">The sequence shown here is derived from an EMBL/GenBank/DDBJ whole genome shotgun (WGS) entry which is preliminary data.</text>
</comment>
<evidence type="ECO:0000256" key="6">
    <source>
        <dbReference type="ARBA" id="ARBA00022842"/>
    </source>
</evidence>
<organism evidence="10 11">
    <name type="scientific">Paralcaligenes ureilyticus</name>
    <dbReference type="NCBI Taxonomy" id="627131"/>
    <lineage>
        <taxon>Bacteria</taxon>
        <taxon>Pseudomonadati</taxon>
        <taxon>Pseudomonadota</taxon>
        <taxon>Betaproteobacteria</taxon>
        <taxon>Burkholderiales</taxon>
        <taxon>Alcaligenaceae</taxon>
        <taxon>Paralcaligenes</taxon>
    </lineage>
</organism>
<keyword evidence="6 8" id="KW-0460">Magnesium</keyword>
<dbReference type="Proteomes" id="UP000295525">
    <property type="component" value="Unassembled WGS sequence"/>
</dbReference>
<feature type="binding site" evidence="8">
    <location>
        <position position="6"/>
    </location>
    <ligand>
        <name>Mg(2+)</name>
        <dbReference type="ChEBI" id="CHEBI:18420"/>
    </ligand>
</feature>
<evidence type="ECO:0000256" key="4">
    <source>
        <dbReference type="ARBA" id="ARBA00022723"/>
    </source>
</evidence>
<protein>
    <recommendedName>
        <fullName evidence="8">Ribonuclease VapC</fullName>
        <shortName evidence="8">RNase VapC</shortName>
        <ecNumber evidence="8">3.1.-.-</ecNumber>
    </recommendedName>
    <alternativeName>
        <fullName evidence="8">Toxin VapC</fullName>
    </alternativeName>
</protein>
<dbReference type="SUPFAM" id="SSF88723">
    <property type="entry name" value="PIN domain-like"/>
    <property type="match status" value="1"/>
</dbReference>
<feature type="binding site" evidence="8">
    <location>
        <position position="102"/>
    </location>
    <ligand>
        <name>Mg(2+)</name>
        <dbReference type="ChEBI" id="CHEBI:18420"/>
    </ligand>
</feature>